<feature type="domain" description="NodB homology" evidence="3">
    <location>
        <begin position="78"/>
        <end position="259"/>
    </location>
</feature>
<comment type="caution">
    <text evidence="4">The sequence shown here is derived from an EMBL/GenBank/DDBJ whole genome shotgun (WGS) entry which is preliminary data.</text>
</comment>
<feature type="transmembrane region" description="Helical" evidence="2">
    <location>
        <begin position="21"/>
        <end position="43"/>
    </location>
</feature>
<sequence length="296" mass="31094">MTSTGDERSRAKTSRRNIIKGAGLAVGGLAVGAGGGAAAVAAVPEGTPKSAMAIPVAGPWRPVHGHVDVTWSVDTSQKLVALTFDDGPMPNWTGMVHDILDAEKAKATFFMVGERAVANAKIIHGRMDRHEAGNHTWAHKDMSRLTHAEAVDAIHRAHKAIAQITGKEPRHLRPPYGQLGGTTMSAAGQLGYDLTLWGIKMLEKTYEDRPQGLVDYIVNNVKPGTIVLAHDHGNPDRLVALRNLSKMIRGLRAKGFEFVTISELLAASGAPASGAPASGAPASGGPTQSPSPMSGH</sequence>
<reference evidence="5" key="1">
    <citation type="journal article" date="2019" name="Int. J. Syst. Evol. Microbiol.">
        <title>The Global Catalogue of Microorganisms (GCM) 10K type strain sequencing project: providing services to taxonomists for standard genome sequencing and annotation.</title>
        <authorList>
            <consortium name="The Broad Institute Genomics Platform"/>
            <consortium name="The Broad Institute Genome Sequencing Center for Infectious Disease"/>
            <person name="Wu L."/>
            <person name="Ma J."/>
        </authorList>
    </citation>
    <scope>NUCLEOTIDE SEQUENCE [LARGE SCALE GENOMIC DNA]</scope>
    <source>
        <strain evidence="5">KLKA75</strain>
    </source>
</reference>
<dbReference type="Gene3D" id="3.20.20.370">
    <property type="entry name" value="Glycoside hydrolase/deacetylase"/>
    <property type="match status" value="1"/>
</dbReference>
<protein>
    <submittedName>
        <fullName evidence="4">Polysaccharide deacetylase family protein</fullName>
        <ecNumber evidence="4">3.-.-.-</ecNumber>
    </submittedName>
</protein>
<dbReference type="Pfam" id="PF01522">
    <property type="entry name" value="Polysacc_deac_1"/>
    <property type="match status" value="1"/>
</dbReference>
<dbReference type="Proteomes" id="UP001595872">
    <property type="component" value="Unassembled WGS sequence"/>
</dbReference>
<keyword evidence="4" id="KW-0378">Hydrolase</keyword>
<dbReference type="InterPro" id="IPR050248">
    <property type="entry name" value="Polysacc_deacetylase_ArnD"/>
</dbReference>
<accession>A0ABV9UBT8</accession>
<dbReference type="InterPro" id="IPR011330">
    <property type="entry name" value="Glyco_hydro/deAcase_b/a-brl"/>
</dbReference>
<evidence type="ECO:0000256" key="1">
    <source>
        <dbReference type="SAM" id="MobiDB-lite"/>
    </source>
</evidence>
<dbReference type="RefSeq" id="WP_378264652.1">
    <property type="nucleotide sequence ID" value="NZ_JBHSIT010000018.1"/>
</dbReference>
<keyword evidence="5" id="KW-1185">Reference proteome</keyword>
<evidence type="ECO:0000313" key="5">
    <source>
        <dbReference type="Proteomes" id="UP001595872"/>
    </source>
</evidence>
<keyword evidence="2" id="KW-0472">Membrane</keyword>
<feature type="region of interest" description="Disordered" evidence="1">
    <location>
        <begin position="270"/>
        <end position="296"/>
    </location>
</feature>
<dbReference type="EMBL" id="JBHSIT010000018">
    <property type="protein sequence ID" value="MFC4913587.1"/>
    <property type="molecule type" value="Genomic_DNA"/>
</dbReference>
<keyword evidence="2" id="KW-1133">Transmembrane helix</keyword>
<dbReference type="PROSITE" id="PS51677">
    <property type="entry name" value="NODB"/>
    <property type="match status" value="1"/>
</dbReference>
<dbReference type="EC" id="3.-.-.-" evidence="4"/>
<gene>
    <name evidence="4" type="ORF">ACFPCY_40260</name>
</gene>
<evidence type="ECO:0000259" key="3">
    <source>
        <dbReference type="PROSITE" id="PS51677"/>
    </source>
</evidence>
<dbReference type="PANTHER" id="PTHR10587">
    <property type="entry name" value="GLYCOSYL TRANSFERASE-RELATED"/>
    <property type="match status" value="1"/>
</dbReference>
<keyword evidence="2" id="KW-0812">Transmembrane</keyword>
<dbReference type="SUPFAM" id="SSF88713">
    <property type="entry name" value="Glycoside hydrolase/deacetylase"/>
    <property type="match status" value="1"/>
</dbReference>
<dbReference type="GO" id="GO:0016787">
    <property type="term" value="F:hydrolase activity"/>
    <property type="evidence" value="ECO:0007669"/>
    <property type="project" value="UniProtKB-KW"/>
</dbReference>
<evidence type="ECO:0000256" key="2">
    <source>
        <dbReference type="SAM" id="Phobius"/>
    </source>
</evidence>
<name>A0ABV9UBT8_9ACTN</name>
<proteinExistence type="predicted"/>
<dbReference type="CDD" id="cd10917">
    <property type="entry name" value="CE4_NodB_like_6s_7s"/>
    <property type="match status" value="1"/>
</dbReference>
<evidence type="ECO:0000313" key="4">
    <source>
        <dbReference type="EMBL" id="MFC4913587.1"/>
    </source>
</evidence>
<organism evidence="4 5">
    <name type="scientific">Actinomadura gamaensis</name>
    <dbReference type="NCBI Taxonomy" id="1763541"/>
    <lineage>
        <taxon>Bacteria</taxon>
        <taxon>Bacillati</taxon>
        <taxon>Actinomycetota</taxon>
        <taxon>Actinomycetes</taxon>
        <taxon>Streptosporangiales</taxon>
        <taxon>Thermomonosporaceae</taxon>
        <taxon>Actinomadura</taxon>
    </lineage>
</organism>
<dbReference type="InterPro" id="IPR006311">
    <property type="entry name" value="TAT_signal"/>
</dbReference>
<dbReference type="InterPro" id="IPR002509">
    <property type="entry name" value="NODB_dom"/>
</dbReference>
<dbReference type="PROSITE" id="PS51318">
    <property type="entry name" value="TAT"/>
    <property type="match status" value="1"/>
</dbReference>